<sequence length="401" mass="42072">MSLRSDATPPGDTSLDGPQVGGWVAPGYEGVREAFAAQLAAGAEAGASFAATAGGRPVVDLHGGVADSATGRPWEADTATVVFSGTKGVMSLCLLLLADRGLLDYDRPLASYWPEFGAHGKGATTVREALSHQAGVPAFRDPVGVGDLADHDRLAGLLAAQEPFALDRPYYHALTHGWITGELLRRVDGRDAATFIAEELSGPLGLDLWVGLPEELEPRVSVLELRGDKPAAPPTDDPVRAEVDRLVETNPPLLGEPFLFNERAVHAAQVAGAGGIATARSVARLYSVLACDGELEGRRWLSEDAVRTARTEVVQWANPDGWPNRYSVGFQLQISSGGAFGPLAEGVGHGGFGGSQHGYWPGTGVSFSYCPNRLVVDGTDQRAVTLLAALHSAWRGTGTPA</sequence>
<organism evidence="3 4">
    <name type="scientific">Kineococcus xinjiangensis</name>
    <dbReference type="NCBI Taxonomy" id="512762"/>
    <lineage>
        <taxon>Bacteria</taxon>
        <taxon>Bacillati</taxon>
        <taxon>Actinomycetota</taxon>
        <taxon>Actinomycetes</taxon>
        <taxon>Kineosporiales</taxon>
        <taxon>Kineosporiaceae</taxon>
        <taxon>Kineococcus</taxon>
    </lineage>
</organism>
<dbReference type="Gene3D" id="3.40.710.10">
    <property type="entry name" value="DD-peptidase/beta-lactamase superfamily"/>
    <property type="match status" value="1"/>
</dbReference>
<dbReference type="InterPro" id="IPR052907">
    <property type="entry name" value="Beta-lactamase/esterase"/>
</dbReference>
<dbReference type="PANTHER" id="PTHR43319:SF3">
    <property type="entry name" value="BETA-LACTAMASE-RELATED DOMAIN-CONTAINING PROTEIN"/>
    <property type="match status" value="1"/>
</dbReference>
<accession>A0A2S6IDW3</accession>
<gene>
    <name evidence="3" type="ORF">CLV92_1142</name>
</gene>
<dbReference type="OrthoDB" id="9809635at2"/>
<evidence type="ECO:0000313" key="3">
    <source>
        <dbReference type="EMBL" id="PPK92401.1"/>
    </source>
</evidence>
<dbReference type="Proteomes" id="UP000239485">
    <property type="component" value="Unassembled WGS sequence"/>
</dbReference>
<protein>
    <submittedName>
        <fullName evidence="3">CubicO group peptidase (Beta-lactamase class C family)</fullName>
    </submittedName>
</protein>
<feature type="domain" description="Beta-lactamase-related" evidence="2">
    <location>
        <begin position="32"/>
        <end position="386"/>
    </location>
</feature>
<evidence type="ECO:0000313" key="4">
    <source>
        <dbReference type="Proteomes" id="UP000239485"/>
    </source>
</evidence>
<name>A0A2S6IDW3_9ACTN</name>
<dbReference type="SUPFAM" id="SSF56601">
    <property type="entry name" value="beta-lactamase/transpeptidase-like"/>
    <property type="match status" value="1"/>
</dbReference>
<evidence type="ECO:0000259" key="2">
    <source>
        <dbReference type="Pfam" id="PF00144"/>
    </source>
</evidence>
<dbReference type="RefSeq" id="WP_158257296.1">
    <property type="nucleotide sequence ID" value="NZ_PTJD01000014.1"/>
</dbReference>
<dbReference type="AlphaFoldDB" id="A0A2S6IDW3"/>
<dbReference type="InterPro" id="IPR012338">
    <property type="entry name" value="Beta-lactam/transpept-like"/>
</dbReference>
<dbReference type="EMBL" id="PTJD01000014">
    <property type="protein sequence ID" value="PPK92401.1"/>
    <property type="molecule type" value="Genomic_DNA"/>
</dbReference>
<keyword evidence="4" id="KW-1185">Reference proteome</keyword>
<dbReference type="Pfam" id="PF00144">
    <property type="entry name" value="Beta-lactamase"/>
    <property type="match status" value="1"/>
</dbReference>
<dbReference type="InterPro" id="IPR001466">
    <property type="entry name" value="Beta-lactam-related"/>
</dbReference>
<reference evidence="3 4" key="1">
    <citation type="submission" date="2018-02" db="EMBL/GenBank/DDBJ databases">
        <title>Genomic Encyclopedia of Archaeal and Bacterial Type Strains, Phase II (KMG-II): from individual species to whole genera.</title>
        <authorList>
            <person name="Goeker M."/>
        </authorList>
    </citation>
    <scope>NUCLEOTIDE SEQUENCE [LARGE SCALE GENOMIC DNA]</scope>
    <source>
        <strain evidence="3 4">DSM 22857</strain>
    </source>
</reference>
<evidence type="ECO:0000256" key="1">
    <source>
        <dbReference type="SAM" id="MobiDB-lite"/>
    </source>
</evidence>
<proteinExistence type="predicted"/>
<feature type="region of interest" description="Disordered" evidence="1">
    <location>
        <begin position="1"/>
        <end position="21"/>
    </location>
</feature>
<comment type="caution">
    <text evidence="3">The sequence shown here is derived from an EMBL/GenBank/DDBJ whole genome shotgun (WGS) entry which is preliminary data.</text>
</comment>
<dbReference type="PANTHER" id="PTHR43319">
    <property type="entry name" value="BETA-LACTAMASE-RELATED"/>
    <property type="match status" value="1"/>
</dbReference>